<comment type="caution">
    <text evidence="1">The sequence shown here is derived from an EMBL/GenBank/DDBJ whole genome shotgun (WGS) entry which is preliminary data.</text>
</comment>
<dbReference type="SUPFAM" id="SSF53335">
    <property type="entry name" value="S-adenosyl-L-methionine-dependent methyltransferases"/>
    <property type="match status" value="1"/>
</dbReference>
<keyword evidence="2" id="KW-1185">Reference proteome</keyword>
<evidence type="ECO:0000313" key="1">
    <source>
        <dbReference type="EMBL" id="CAD6557038.1"/>
    </source>
</evidence>
<organism evidence="1 2">
    <name type="scientific">Paraburkholderia metrosideri</name>
    <dbReference type="NCBI Taxonomy" id="580937"/>
    <lineage>
        <taxon>Bacteria</taxon>
        <taxon>Pseudomonadati</taxon>
        <taxon>Pseudomonadota</taxon>
        <taxon>Betaproteobacteria</taxon>
        <taxon>Burkholderiales</taxon>
        <taxon>Burkholderiaceae</taxon>
        <taxon>Paraburkholderia</taxon>
    </lineage>
</organism>
<dbReference type="InterPro" id="IPR029063">
    <property type="entry name" value="SAM-dependent_MTases_sf"/>
</dbReference>
<evidence type="ECO:0000313" key="2">
    <source>
        <dbReference type="Proteomes" id="UP000598032"/>
    </source>
</evidence>
<reference evidence="1 2" key="1">
    <citation type="submission" date="2020-10" db="EMBL/GenBank/DDBJ databases">
        <authorList>
            <person name="Peeters C."/>
        </authorList>
    </citation>
    <scope>NUCLEOTIDE SEQUENCE [LARGE SCALE GENOMIC DNA]</scope>
    <source>
        <strain evidence="1 2">LMG 28140</strain>
    </source>
</reference>
<accession>A0ABM8P5R1</accession>
<protein>
    <recommendedName>
        <fullName evidence="3">Methyltransferase domain-containing protein</fullName>
    </recommendedName>
</protein>
<name>A0ABM8P5R1_9BURK</name>
<dbReference type="EMBL" id="CAJHCP010000017">
    <property type="protein sequence ID" value="CAD6557038.1"/>
    <property type="molecule type" value="Genomic_DNA"/>
</dbReference>
<dbReference type="Proteomes" id="UP000598032">
    <property type="component" value="Unassembled WGS sequence"/>
</dbReference>
<proteinExistence type="predicted"/>
<evidence type="ECO:0008006" key="3">
    <source>
        <dbReference type="Google" id="ProtNLM"/>
    </source>
</evidence>
<gene>
    <name evidence="1" type="ORF">LMG28140_06047</name>
</gene>
<sequence>MAVLSDSVCCVDYTPLTGLHDSAHSCKIASYYRNSARSPDHVGQLCLGNGHPYPHSSTGGFGPRAAGRRQAVTGQEGTFVHLVARTFMRRDCPANGHSIAEANVARRSKRFTLSETSTLRLPTCKRRGPLWPAQFEPVTRLLVRIWSEECIIRVPQTSLKSVSQSTSDSSTPSSLSGKCLPASIWSKDLLHLPQPLVGAHKKMLIAKGWMADYSTLSGSSGAIGGATQSEAEVHFVGRFLNSAVRAQYVCSDPMDSEPEIRDMILDQMADGRIFLLDLGAGNGAGTLAILALLRELRGANCIPQLPLNVHIFGVDYSTDALALYSEMLEELEPWLAMAGISIELECWPCDLRVVGDFSELLDVFFDDAKSLGTKRFLCVISALTGLGKDGMEEIHKSLEAASIRLSHKARESSWLWIEPTVSNNWFTMFISTIMLSLKKIPYIFSKKKDSFEVKTSLPLLPTPVARKILWQDPYLAKINTSHVVVVGFKND</sequence>